<comment type="caution">
    <text evidence="2">The sequence shown here is derived from an EMBL/GenBank/DDBJ whole genome shotgun (WGS) entry which is preliminary data.</text>
</comment>
<evidence type="ECO:0000313" key="2">
    <source>
        <dbReference type="EMBL" id="CAJ1378477.1"/>
    </source>
</evidence>
<feature type="chain" id="PRO_5041277480" evidence="1">
    <location>
        <begin position="26"/>
        <end position="321"/>
    </location>
</feature>
<protein>
    <submittedName>
        <fullName evidence="2">Uncharacterized protein</fullName>
    </submittedName>
</protein>
<dbReference type="PANTHER" id="PTHR31808:SF9">
    <property type="entry name" value="F21O3.2 PROTEIN"/>
    <property type="match status" value="1"/>
</dbReference>
<dbReference type="AlphaFoldDB" id="A0AA36HZX0"/>
<sequence>MALRHGVRLCLVLAVLAMPRWQAWLGRWAGLRSAVTRLQAERNLWREEPEQALGEALAEADAQWLALQSEAEAESDAESEDERSWRAAALMAGSALDRLRPYTIPAKYLDIPPLRGAEDALLDFLGSETGLVFNFLSKVEPLSDAGRSFWQAELYLRRFDEVAGKTEVKEAAVEAKEKIEAETEGMQEAIRGSVLLARQNFISAARFGYFLRRGKQRLELERKLGGGQTSLSNWLGSLKPNDAVELARAATREAQRAVQHHANELFGSEMELLKQLDYGPDSVAQLEMSDESRRRLSLEAAAFGSALFDAEDAASKRYRQA</sequence>
<dbReference type="Proteomes" id="UP001178507">
    <property type="component" value="Unassembled WGS sequence"/>
</dbReference>
<reference evidence="2" key="1">
    <citation type="submission" date="2023-08" db="EMBL/GenBank/DDBJ databases">
        <authorList>
            <person name="Chen Y."/>
            <person name="Shah S."/>
            <person name="Dougan E. K."/>
            <person name="Thang M."/>
            <person name="Chan C."/>
        </authorList>
    </citation>
    <scope>NUCLEOTIDE SEQUENCE</scope>
</reference>
<evidence type="ECO:0000256" key="1">
    <source>
        <dbReference type="SAM" id="SignalP"/>
    </source>
</evidence>
<dbReference type="InterPro" id="IPR038925">
    <property type="entry name" value="At3g17800-like"/>
</dbReference>
<gene>
    <name evidence="2" type="ORF">EVOR1521_LOCUS7014</name>
</gene>
<keyword evidence="3" id="KW-1185">Reference proteome</keyword>
<dbReference type="PANTHER" id="PTHR31808">
    <property type="entry name" value="EXPRESSED PROTEIN"/>
    <property type="match status" value="1"/>
</dbReference>
<name>A0AA36HZX0_9DINO</name>
<proteinExistence type="predicted"/>
<organism evidence="2 3">
    <name type="scientific">Effrenium voratum</name>
    <dbReference type="NCBI Taxonomy" id="2562239"/>
    <lineage>
        <taxon>Eukaryota</taxon>
        <taxon>Sar</taxon>
        <taxon>Alveolata</taxon>
        <taxon>Dinophyceae</taxon>
        <taxon>Suessiales</taxon>
        <taxon>Symbiodiniaceae</taxon>
        <taxon>Effrenium</taxon>
    </lineage>
</organism>
<evidence type="ECO:0000313" key="3">
    <source>
        <dbReference type="Proteomes" id="UP001178507"/>
    </source>
</evidence>
<keyword evidence="1" id="KW-0732">Signal</keyword>
<dbReference type="EMBL" id="CAUJNA010000547">
    <property type="protein sequence ID" value="CAJ1378477.1"/>
    <property type="molecule type" value="Genomic_DNA"/>
</dbReference>
<accession>A0AA36HZX0</accession>
<feature type="signal peptide" evidence="1">
    <location>
        <begin position="1"/>
        <end position="25"/>
    </location>
</feature>